<reference evidence="4" key="1">
    <citation type="journal article" date="2014" name="Proc. Natl. Acad. Sci. U.S.A.">
        <title>Extensive sampling of basidiomycete genomes demonstrates inadequacy of the white-rot/brown-rot paradigm for wood decay fungi.</title>
        <authorList>
            <person name="Riley R."/>
            <person name="Salamov A.A."/>
            <person name="Brown D.W."/>
            <person name="Nagy L.G."/>
            <person name="Floudas D."/>
            <person name="Held B.W."/>
            <person name="Levasseur A."/>
            <person name="Lombard V."/>
            <person name="Morin E."/>
            <person name="Otillar R."/>
            <person name="Lindquist E.A."/>
            <person name="Sun H."/>
            <person name="LaButti K.M."/>
            <person name="Schmutz J."/>
            <person name="Jabbour D."/>
            <person name="Luo H."/>
            <person name="Baker S.E."/>
            <person name="Pisabarro A.G."/>
            <person name="Walton J.D."/>
            <person name="Blanchette R.A."/>
            <person name="Henrissat B."/>
            <person name="Martin F."/>
            <person name="Cullen D."/>
            <person name="Hibbett D.S."/>
            <person name="Grigoriev I.V."/>
        </authorList>
    </citation>
    <scope>NUCLEOTIDE SEQUENCE [LARGE SCALE GENOMIC DNA]</scope>
    <source>
        <strain evidence="4">FD-172 SS1</strain>
    </source>
</reference>
<dbReference type="OrthoDB" id="6359816at2759"/>
<dbReference type="PROSITE" id="PS50097">
    <property type="entry name" value="BTB"/>
    <property type="match status" value="1"/>
</dbReference>
<feature type="compositionally biased region" description="Polar residues" evidence="1">
    <location>
        <begin position="237"/>
        <end position="249"/>
    </location>
</feature>
<dbReference type="InParanoid" id="A0A067LUD1"/>
<evidence type="ECO:0000259" key="2">
    <source>
        <dbReference type="PROSITE" id="PS50097"/>
    </source>
</evidence>
<dbReference type="CDD" id="cd18186">
    <property type="entry name" value="BTB_POZ_ZBTB_KLHL-like"/>
    <property type="match status" value="1"/>
</dbReference>
<accession>A0A067LUD1</accession>
<evidence type="ECO:0000313" key="4">
    <source>
        <dbReference type="Proteomes" id="UP000027195"/>
    </source>
</evidence>
<evidence type="ECO:0000256" key="1">
    <source>
        <dbReference type="SAM" id="MobiDB-lite"/>
    </source>
</evidence>
<proteinExistence type="predicted"/>
<dbReference type="AlphaFoldDB" id="A0A067LUD1"/>
<organism evidence="3 4">
    <name type="scientific">Botryobasidium botryosum (strain FD-172 SS1)</name>
    <dbReference type="NCBI Taxonomy" id="930990"/>
    <lineage>
        <taxon>Eukaryota</taxon>
        <taxon>Fungi</taxon>
        <taxon>Dikarya</taxon>
        <taxon>Basidiomycota</taxon>
        <taxon>Agaricomycotina</taxon>
        <taxon>Agaricomycetes</taxon>
        <taxon>Cantharellales</taxon>
        <taxon>Botryobasidiaceae</taxon>
        <taxon>Botryobasidium</taxon>
    </lineage>
</organism>
<dbReference type="PANTHER" id="PTHR24413">
    <property type="entry name" value="SPECKLE-TYPE POZ PROTEIN"/>
    <property type="match status" value="1"/>
</dbReference>
<dbReference type="InterPro" id="IPR000210">
    <property type="entry name" value="BTB/POZ_dom"/>
</dbReference>
<dbReference type="SMART" id="SM00225">
    <property type="entry name" value="BTB"/>
    <property type="match status" value="1"/>
</dbReference>
<gene>
    <name evidence="3" type="ORF">BOTBODRAFT_60362</name>
</gene>
<keyword evidence="4" id="KW-1185">Reference proteome</keyword>
<dbReference type="Gene3D" id="3.30.710.10">
    <property type="entry name" value="Potassium Channel Kv1.1, Chain A"/>
    <property type="match status" value="2"/>
</dbReference>
<dbReference type="Proteomes" id="UP000027195">
    <property type="component" value="Unassembled WGS sequence"/>
</dbReference>
<dbReference type="SUPFAM" id="SSF54695">
    <property type="entry name" value="POZ domain"/>
    <property type="match status" value="1"/>
</dbReference>
<dbReference type="InterPro" id="IPR011333">
    <property type="entry name" value="SKP1/BTB/POZ_sf"/>
</dbReference>
<protein>
    <recommendedName>
        <fullName evidence="2">BTB domain-containing protein</fullName>
    </recommendedName>
</protein>
<feature type="region of interest" description="Disordered" evidence="1">
    <location>
        <begin position="188"/>
        <end position="275"/>
    </location>
</feature>
<feature type="compositionally biased region" description="Acidic residues" evidence="1">
    <location>
        <begin position="215"/>
        <end position="229"/>
    </location>
</feature>
<sequence>MATHTDILVERSFTAKWRVTVPAVVESTGAISMVARKVTADVPSSGITLVWKNVPSSSSVYISLLSGGPQLSDLVIAPTSGNDGPNITRTGVRKKKFIISWSSLLKLLSPGNTTVDVWVSGSESDNWHGGRYNIRAPSSRNFFAFEKLAGTLDQPGHHDVSFHFPGGRQLWADRAILRQKSPYYDTMFSSGLQESSHGEAGTPESPYHPLPGLEPDSDVDAASGDELDPSEAGPASDSDQAAGSMQPGQADSAGSRPDQSAPPLKKRKRSSSPTKVDSDICHIFVRDATYKTFRALLYYIYSDYIVFAPLSSLFEDQVDREKVIQTYVTPNPAYPVPVSCKSIYALAHKYELRALESAALEQFQYCLNSANVMVELLGPFCRIYRTPKELALKFVADHWKEVKGCDEWAIASEKAMTTFDPHFTEISCKILEKQG</sequence>
<feature type="domain" description="BTB" evidence="2">
    <location>
        <begin position="158"/>
        <end position="309"/>
    </location>
</feature>
<dbReference type="HOGENOM" id="CLU_630020_0_0_1"/>
<evidence type="ECO:0000313" key="3">
    <source>
        <dbReference type="EMBL" id="KDQ06908.1"/>
    </source>
</evidence>
<dbReference type="EMBL" id="KL198120">
    <property type="protein sequence ID" value="KDQ06908.1"/>
    <property type="molecule type" value="Genomic_DNA"/>
</dbReference>
<dbReference type="STRING" id="930990.A0A067LUD1"/>
<name>A0A067LUD1_BOTB1</name>